<evidence type="ECO:0000256" key="1">
    <source>
        <dbReference type="ARBA" id="ARBA00004394"/>
    </source>
</evidence>
<proteinExistence type="inferred from homology"/>
<dbReference type="GO" id="GO:0007030">
    <property type="term" value="P:Golgi organization"/>
    <property type="evidence" value="ECO:0007669"/>
    <property type="project" value="TreeGrafter"/>
</dbReference>
<comment type="caution">
    <text evidence="12">The sequence shown here is derived from an EMBL/GenBank/DDBJ whole genome shotgun (WGS) entry which is preliminary data.</text>
</comment>
<evidence type="ECO:0000256" key="2">
    <source>
        <dbReference type="ARBA" id="ARBA00007144"/>
    </source>
</evidence>
<sequence length="401" mass="43216">MGGSQSSFLSDGGTSSGYHVHGLQEDSPALRAGLEPFFDFILSIGNTRLNKESDLLKDLLKANVEKAVKLEVYNSKTQRVRELEVTPSNMWGGQGLLGASVRFCSFEGANENVWHVLDVETNSPAALAGLIAYDDFIVGADQVLQDSEDFFSLIEANEGKPLKLLVYNTQTDNCREVVVTPNGAWGGEGSLGCGIGYGYLHRIPSRLALPQPENTHAQQSTVMDGSEELLTTSEPTEVSSEDAQIPLSIGEIDLNQKEAAVQDLFVPSPSQPAVDSEVSPIPDWVTQDLLDMVSNDDINQSSMIVNYGDESVDQSDFDTSCVDQRPSSPERESDIQDTEQEEATDPITTTSASIEVDNPTEIPQEILSDGSVPEVQDTTPEPVSPPDAVEDNTAETAASDS</sequence>
<dbReference type="FunFam" id="2.30.42.10:FF:000056">
    <property type="entry name" value="Golgi reassembly-stacking protein 2 isoform 1"/>
    <property type="match status" value="1"/>
</dbReference>
<feature type="binding site" evidence="9">
    <location>
        <position position="19"/>
    </location>
    <ligand>
        <name>Zn(2+)</name>
        <dbReference type="ChEBI" id="CHEBI:29105"/>
    </ligand>
</feature>
<keyword evidence="13" id="KW-1185">Reference proteome</keyword>
<dbReference type="AlphaFoldDB" id="A0AAN7ZXV5"/>
<comment type="similarity">
    <text evidence="2">Belongs to the GORASP family.</text>
</comment>
<dbReference type="PROSITE" id="PS51865">
    <property type="entry name" value="PDZ_GRASP"/>
    <property type="match status" value="2"/>
</dbReference>
<feature type="domain" description="PDZ GRASP-type" evidence="11">
    <location>
        <begin position="16"/>
        <end position="106"/>
    </location>
</feature>
<dbReference type="PANTHER" id="PTHR12893">
    <property type="entry name" value="GOLGI REASSEMBLY STACKING PROTEIN GRASP"/>
    <property type="match status" value="1"/>
</dbReference>
<evidence type="ECO:0000256" key="5">
    <source>
        <dbReference type="ARBA" id="ARBA00022737"/>
    </source>
</evidence>
<evidence type="ECO:0000313" key="12">
    <source>
        <dbReference type="EMBL" id="KAK5849626.1"/>
    </source>
</evidence>
<evidence type="ECO:0000256" key="3">
    <source>
        <dbReference type="ARBA" id="ARBA00022553"/>
    </source>
</evidence>
<evidence type="ECO:0000256" key="10">
    <source>
        <dbReference type="SAM" id="MobiDB-lite"/>
    </source>
</evidence>
<dbReference type="EMBL" id="JAUZQC010000023">
    <property type="protein sequence ID" value="KAK5849626.1"/>
    <property type="molecule type" value="Genomic_DNA"/>
</dbReference>
<dbReference type="InterPro" id="IPR024958">
    <property type="entry name" value="GRASP_PDZ"/>
</dbReference>
<name>A0AAN7ZXV5_ELEMC</name>
<evidence type="ECO:0000313" key="13">
    <source>
        <dbReference type="Proteomes" id="UP001346869"/>
    </source>
</evidence>
<reference evidence="12 13" key="2">
    <citation type="journal article" date="2023" name="Mol. Biol. Evol.">
        <title>Genomics of Secondarily Temperate Adaptation in the Only Non-Antarctic Icefish.</title>
        <authorList>
            <person name="Rivera-Colon A.G."/>
            <person name="Rayamajhi N."/>
            <person name="Minhas B.F."/>
            <person name="Madrigal G."/>
            <person name="Bilyk K.T."/>
            <person name="Yoon V."/>
            <person name="Hune M."/>
            <person name="Gregory S."/>
            <person name="Cheng C.H.C."/>
            <person name="Catchen J.M."/>
        </authorList>
    </citation>
    <scope>NUCLEOTIDE SEQUENCE [LARGE SCALE GENOMIC DNA]</scope>
    <source>
        <strain evidence="12">JMC-PN-2008</strain>
    </source>
</reference>
<feature type="domain" description="PDZ GRASP-type" evidence="11">
    <location>
        <begin position="112"/>
        <end position="200"/>
    </location>
</feature>
<keyword evidence="5" id="KW-0677">Repeat</keyword>
<keyword evidence="9" id="KW-0862">Zinc</keyword>
<keyword evidence="6" id="KW-0333">Golgi apparatus</keyword>
<dbReference type="PANTHER" id="PTHR12893:SF1">
    <property type="entry name" value="GOLGI REASSEMBLY-STACKING PROTEIN 2"/>
    <property type="match status" value="1"/>
</dbReference>
<dbReference type="Proteomes" id="UP001346869">
    <property type="component" value="Unassembled WGS sequence"/>
</dbReference>
<evidence type="ECO:0000256" key="9">
    <source>
        <dbReference type="PIRSR" id="PIRSR607583-1"/>
    </source>
</evidence>
<organism evidence="12 13">
    <name type="scientific">Eleginops maclovinus</name>
    <name type="common">Patagonian blennie</name>
    <name type="synonym">Eleginus maclovinus</name>
    <dbReference type="NCBI Taxonomy" id="56733"/>
    <lineage>
        <taxon>Eukaryota</taxon>
        <taxon>Metazoa</taxon>
        <taxon>Chordata</taxon>
        <taxon>Craniata</taxon>
        <taxon>Vertebrata</taxon>
        <taxon>Euteleostomi</taxon>
        <taxon>Actinopterygii</taxon>
        <taxon>Neopterygii</taxon>
        <taxon>Teleostei</taxon>
        <taxon>Neoteleostei</taxon>
        <taxon>Acanthomorphata</taxon>
        <taxon>Eupercaria</taxon>
        <taxon>Perciformes</taxon>
        <taxon>Notothenioidei</taxon>
        <taxon>Eleginopidae</taxon>
        <taxon>Eleginops</taxon>
    </lineage>
</organism>
<evidence type="ECO:0000256" key="6">
    <source>
        <dbReference type="ARBA" id="ARBA00023034"/>
    </source>
</evidence>
<protein>
    <recommendedName>
        <fullName evidence="11">PDZ GRASP-type domain-containing protein</fullName>
    </recommendedName>
</protein>
<feature type="binding site" evidence="9">
    <location>
        <position position="21"/>
    </location>
    <ligand>
        <name>Zn(2+)</name>
        <dbReference type="ChEBI" id="CHEBI:29105"/>
    </ligand>
</feature>
<dbReference type="SUPFAM" id="SSF50156">
    <property type="entry name" value="PDZ domain-like"/>
    <property type="match status" value="2"/>
</dbReference>
<feature type="compositionally biased region" description="Acidic residues" evidence="10">
    <location>
        <begin position="335"/>
        <end position="344"/>
    </location>
</feature>
<feature type="binding site" evidence="9">
    <location>
        <position position="104"/>
    </location>
    <ligand>
        <name>Zn(2+)</name>
        <dbReference type="ChEBI" id="CHEBI:29105"/>
    </ligand>
</feature>
<dbReference type="InterPro" id="IPR036034">
    <property type="entry name" value="PDZ_sf"/>
</dbReference>
<dbReference type="Gene3D" id="2.30.42.10">
    <property type="match status" value="2"/>
</dbReference>
<keyword evidence="3" id="KW-0597">Phosphoprotein</keyword>
<keyword evidence="4" id="KW-0519">Myristate</keyword>
<feature type="region of interest" description="Disordered" evidence="10">
    <location>
        <begin position="311"/>
        <end position="401"/>
    </location>
</feature>
<evidence type="ECO:0000256" key="4">
    <source>
        <dbReference type="ARBA" id="ARBA00022707"/>
    </source>
</evidence>
<evidence type="ECO:0000256" key="8">
    <source>
        <dbReference type="ARBA" id="ARBA00023288"/>
    </source>
</evidence>
<dbReference type="GO" id="GO:0046872">
    <property type="term" value="F:metal ion binding"/>
    <property type="evidence" value="ECO:0007669"/>
    <property type="project" value="UniProtKB-KW"/>
</dbReference>
<comment type="subcellular location">
    <subcellularLocation>
        <location evidence="1">Golgi apparatus membrane</location>
    </subcellularLocation>
</comment>
<dbReference type="InterPro" id="IPR007583">
    <property type="entry name" value="GRASP55_65"/>
</dbReference>
<evidence type="ECO:0000259" key="11">
    <source>
        <dbReference type="PROSITE" id="PS51865"/>
    </source>
</evidence>
<dbReference type="GO" id="GO:0000139">
    <property type="term" value="C:Golgi membrane"/>
    <property type="evidence" value="ECO:0007669"/>
    <property type="project" value="UniProtKB-SubCell"/>
</dbReference>
<keyword evidence="9" id="KW-0479">Metal-binding</keyword>
<dbReference type="Pfam" id="PF04495">
    <property type="entry name" value="GRASP55_65"/>
    <property type="match status" value="1"/>
</dbReference>
<reference evidence="12 13" key="1">
    <citation type="journal article" date="2023" name="Genes (Basel)">
        <title>Chromosome-Level Genome Assembly and Circadian Gene Repertoire of the Patagonia Blennie Eleginops maclovinus-The Closest Ancestral Proxy of Antarctic Cryonotothenioids.</title>
        <authorList>
            <person name="Cheng C.C."/>
            <person name="Rivera-Colon A.G."/>
            <person name="Minhas B.F."/>
            <person name="Wilson L."/>
            <person name="Rayamajhi N."/>
            <person name="Vargas-Chacoff L."/>
            <person name="Catchen J.M."/>
        </authorList>
    </citation>
    <scope>NUCLEOTIDE SEQUENCE [LARGE SCALE GENOMIC DNA]</scope>
    <source>
        <strain evidence="12">JMC-PN-2008</strain>
    </source>
</reference>
<accession>A0AAN7ZXV5</accession>
<gene>
    <name evidence="12" type="ORF">PBY51_013946</name>
</gene>
<evidence type="ECO:0000256" key="7">
    <source>
        <dbReference type="ARBA" id="ARBA00023136"/>
    </source>
</evidence>
<keyword evidence="7" id="KW-0472">Membrane</keyword>
<keyword evidence="8" id="KW-0449">Lipoprotein</keyword>
<dbReference type="FunFam" id="2.30.42.10:FF:000026">
    <property type="entry name" value="Golgi reassembly stacking protein 2"/>
    <property type="match status" value="1"/>
</dbReference>
<feature type="compositionally biased region" description="Polar residues" evidence="10">
    <location>
        <begin position="317"/>
        <end position="327"/>
    </location>
</feature>